<dbReference type="SMART" id="SM00671">
    <property type="entry name" value="SEL1"/>
    <property type="match status" value="3"/>
</dbReference>
<dbReference type="PANTHER" id="PTHR43628">
    <property type="entry name" value="ACTIVATOR OF C KINASE PROTEIN 1-RELATED"/>
    <property type="match status" value="1"/>
</dbReference>
<reference evidence="1" key="2">
    <citation type="submission" date="2014-06" db="EMBL/GenBank/DDBJ databases">
        <title>Draft genome sequence of Eubacterium siraeum (DSM 15702).</title>
        <authorList>
            <person name="Sudarsanam P."/>
            <person name="Ley R."/>
            <person name="Guruge J."/>
            <person name="Turnbaugh P.J."/>
            <person name="Mahowald M."/>
            <person name="Liep D."/>
            <person name="Gordon J."/>
        </authorList>
    </citation>
    <scope>NUCLEOTIDE SEQUENCE</scope>
    <source>
        <strain evidence="1">DSM 15702</strain>
    </source>
</reference>
<dbReference type="InterPro" id="IPR052945">
    <property type="entry name" value="Mitotic_Regulator"/>
</dbReference>
<dbReference type="Gene3D" id="1.25.40.10">
    <property type="entry name" value="Tetratricopeptide repeat domain"/>
    <property type="match status" value="1"/>
</dbReference>
<dbReference type="SUPFAM" id="SSF81901">
    <property type="entry name" value="HCP-like"/>
    <property type="match status" value="1"/>
</dbReference>
<reference evidence="1" key="1">
    <citation type="submission" date="2007-10" db="EMBL/GenBank/DDBJ databases">
        <authorList>
            <person name="Fulton L."/>
            <person name="Clifton S."/>
            <person name="Fulton B."/>
            <person name="Xu J."/>
            <person name="Minx P."/>
            <person name="Pepin K.H."/>
            <person name="Johnson M."/>
            <person name="Thiruvilangam P."/>
            <person name="Bhonagiri V."/>
            <person name="Nash W.E."/>
            <person name="Mardis E.R."/>
            <person name="Wilson R.K."/>
        </authorList>
    </citation>
    <scope>NUCLEOTIDE SEQUENCE [LARGE SCALE GENOMIC DNA]</scope>
    <source>
        <strain evidence="1">DSM 15702</strain>
    </source>
</reference>
<accession>B0MRK9</accession>
<name>B0MRK9_9FIRM</name>
<comment type="caution">
    <text evidence="1">The sequence shown here is derived from an EMBL/GenBank/DDBJ whole genome shotgun (WGS) entry which is preliminary data.</text>
</comment>
<evidence type="ECO:0000313" key="2">
    <source>
        <dbReference type="Proteomes" id="UP000005326"/>
    </source>
</evidence>
<evidence type="ECO:0000313" key="1">
    <source>
        <dbReference type="EMBL" id="EDR99427.1"/>
    </source>
</evidence>
<proteinExistence type="predicted"/>
<dbReference type="InterPro" id="IPR011990">
    <property type="entry name" value="TPR-like_helical_dom_sf"/>
</dbReference>
<gene>
    <name evidence="1" type="ORF">EUBSIR_02491</name>
</gene>
<sequence>MSNETFMLTNADMNAVVLKDAGYINRRGAKLYVEGNYRFAVEYYRLAAAMGDMNAVSNLGYCYLYGRDIEQNTSLAIAYFKTAAENGVIDAMYKLGDIYSSDKWNVKDVELSLYYYNIALFHLLGEDEWDVESIVYCEGFQRYPSLCYALGREMSRGGRMNTDIVIAYQLLKHAEKGYRKEIDNGAVMYESSYEGVKELLADSQFDGIRKEYDAYFTGEDYDEETE</sequence>
<protein>
    <submittedName>
        <fullName evidence="1">Sel1 repeat protein</fullName>
    </submittedName>
</protein>
<organism evidence="1 2">
    <name type="scientific">[Eubacterium] siraeum DSM 15702</name>
    <dbReference type="NCBI Taxonomy" id="428128"/>
    <lineage>
        <taxon>Bacteria</taxon>
        <taxon>Bacillati</taxon>
        <taxon>Bacillota</taxon>
        <taxon>Clostridia</taxon>
        <taxon>Eubacteriales</taxon>
        <taxon>Oscillospiraceae</taxon>
        <taxon>Oscillospiraceae incertae sedis</taxon>
    </lineage>
</organism>
<dbReference type="InterPro" id="IPR006597">
    <property type="entry name" value="Sel1-like"/>
</dbReference>
<dbReference type="EMBL" id="ABCA03000055">
    <property type="protein sequence ID" value="EDR99427.1"/>
    <property type="molecule type" value="Genomic_DNA"/>
</dbReference>
<dbReference type="Proteomes" id="UP000005326">
    <property type="component" value="Unassembled WGS sequence"/>
</dbReference>
<dbReference type="Pfam" id="PF08238">
    <property type="entry name" value="Sel1"/>
    <property type="match status" value="4"/>
</dbReference>
<keyword evidence="2" id="KW-1185">Reference proteome</keyword>
<dbReference type="AlphaFoldDB" id="B0MRK9"/>
<dbReference type="PANTHER" id="PTHR43628:SF1">
    <property type="entry name" value="CHITIN SYNTHASE REGULATORY FACTOR 2-RELATED"/>
    <property type="match status" value="1"/>
</dbReference>